<gene>
    <name evidence="2" type="ORF">NDU88_010959</name>
</gene>
<comment type="caution">
    <text evidence="2">The sequence shown here is derived from an EMBL/GenBank/DDBJ whole genome shotgun (WGS) entry which is preliminary data.</text>
</comment>
<feature type="region of interest" description="Disordered" evidence="1">
    <location>
        <begin position="1"/>
        <end position="47"/>
    </location>
</feature>
<evidence type="ECO:0000313" key="3">
    <source>
        <dbReference type="Proteomes" id="UP001066276"/>
    </source>
</evidence>
<protein>
    <submittedName>
        <fullName evidence="2">Uncharacterized protein</fullName>
    </submittedName>
</protein>
<reference evidence="2" key="1">
    <citation type="journal article" date="2022" name="bioRxiv">
        <title>Sequencing and chromosome-scale assembly of the giantPleurodeles waltlgenome.</title>
        <authorList>
            <person name="Brown T."/>
            <person name="Elewa A."/>
            <person name="Iarovenko S."/>
            <person name="Subramanian E."/>
            <person name="Araus A.J."/>
            <person name="Petzold A."/>
            <person name="Susuki M."/>
            <person name="Suzuki K.-i.T."/>
            <person name="Hayashi T."/>
            <person name="Toyoda A."/>
            <person name="Oliveira C."/>
            <person name="Osipova E."/>
            <person name="Leigh N.D."/>
            <person name="Simon A."/>
            <person name="Yun M.H."/>
        </authorList>
    </citation>
    <scope>NUCLEOTIDE SEQUENCE</scope>
    <source>
        <strain evidence="2">20211129_DDA</strain>
        <tissue evidence="2">Liver</tissue>
    </source>
</reference>
<accession>A0AAV7S0G2</accession>
<name>A0AAV7S0G2_PLEWA</name>
<proteinExistence type="predicted"/>
<keyword evidence="3" id="KW-1185">Reference proteome</keyword>
<sequence>MMRVQGTTELYDDPREHLPTKRTAGAETRRRPGGGADASPAGGVRRGGRMDHLVEIFGRLWRTLMGRNGPENVSPGDGMFVTQEEQPPQSPQEESILGDLPEAGDSAEMLENNIPQIDINVQVLVTGQTFGSEQQFISRIDQHLKDTGMHLRRENYERNSDRLLLLFCPVVSRVGTDISNALENTSVGRRIILIVMHHIPNEKLPLHTDSRGQVESASILGSVDCRFSQASGLYSSEMNAKAAISVASMIQKHKHSLSFQEGHTP</sequence>
<evidence type="ECO:0000313" key="2">
    <source>
        <dbReference type="EMBL" id="KAJ1158266.1"/>
    </source>
</evidence>
<dbReference type="EMBL" id="JANPWB010000009">
    <property type="protein sequence ID" value="KAJ1158266.1"/>
    <property type="molecule type" value="Genomic_DNA"/>
</dbReference>
<dbReference type="PANTHER" id="PTHR34488:SF1">
    <property type="entry name" value="SI:CH211-245H14.1-RELATED"/>
    <property type="match status" value="1"/>
</dbReference>
<organism evidence="2 3">
    <name type="scientific">Pleurodeles waltl</name>
    <name type="common">Iberian ribbed newt</name>
    <dbReference type="NCBI Taxonomy" id="8319"/>
    <lineage>
        <taxon>Eukaryota</taxon>
        <taxon>Metazoa</taxon>
        <taxon>Chordata</taxon>
        <taxon>Craniata</taxon>
        <taxon>Vertebrata</taxon>
        <taxon>Euteleostomi</taxon>
        <taxon>Amphibia</taxon>
        <taxon>Batrachia</taxon>
        <taxon>Caudata</taxon>
        <taxon>Salamandroidea</taxon>
        <taxon>Salamandridae</taxon>
        <taxon>Pleurodelinae</taxon>
        <taxon>Pleurodeles</taxon>
    </lineage>
</organism>
<evidence type="ECO:0000256" key="1">
    <source>
        <dbReference type="SAM" id="MobiDB-lite"/>
    </source>
</evidence>
<dbReference type="Proteomes" id="UP001066276">
    <property type="component" value="Chromosome 5"/>
</dbReference>
<dbReference type="AlphaFoldDB" id="A0AAV7S0G2"/>
<dbReference type="PANTHER" id="PTHR34488">
    <property type="entry name" value="SI:CH211-245H14.1-RELATED"/>
    <property type="match status" value="1"/>
</dbReference>